<evidence type="ECO:0000256" key="1">
    <source>
        <dbReference type="SAM" id="SignalP"/>
    </source>
</evidence>
<organism evidence="2 3">
    <name type="scientific">Hyalangium rubrum</name>
    <dbReference type="NCBI Taxonomy" id="3103134"/>
    <lineage>
        <taxon>Bacteria</taxon>
        <taxon>Pseudomonadati</taxon>
        <taxon>Myxococcota</taxon>
        <taxon>Myxococcia</taxon>
        <taxon>Myxococcales</taxon>
        <taxon>Cystobacterineae</taxon>
        <taxon>Archangiaceae</taxon>
        <taxon>Hyalangium</taxon>
    </lineage>
</organism>
<proteinExistence type="predicted"/>
<feature type="chain" id="PRO_5046315751" description="Outer membrane protein beta-barrel domain-containing protein" evidence="1">
    <location>
        <begin position="24"/>
        <end position="306"/>
    </location>
</feature>
<sequence length="306" mass="32480">MHAFSRWVALATLVSGAAAYADAYDLQIENFGNPNAQGSTANADFQAFSRAFAATLTSTNLMPPETLGHSAFNVSAELSVVSLPGPDSVRIPTEQEGQPGSVLVPSVHVRKGLPFSVELGARVGWVEKSRMVAATGEVKWAVNEGFTYLPDIGVRAHVTQLMGVRDFSLTASGLDAGIGKQFPLGGMVTLTPYGGLDFTFVSGSSSRIAFPVDASTCAPQNQAAPRCDSTEVLLQNTASYERVRLKDNMNQRIYGGVRFIGGVLQLGAEISVTRLGNVKVDPSNPESETRGLPSIFTFNTSLGLDF</sequence>
<dbReference type="EMBL" id="JAXIVS010000006">
    <property type="protein sequence ID" value="MDY7228430.1"/>
    <property type="molecule type" value="Genomic_DNA"/>
</dbReference>
<dbReference type="Proteomes" id="UP001291309">
    <property type="component" value="Unassembled WGS sequence"/>
</dbReference>
<gene>
    <name evidence="2" type="ORF">SYV04_18555</name>
</gene>
<protein>
    <recommendedName>
        <fullName evidence="4">Outer membrane protein beta-barrel domain-containing protein</fullName>
    </recommendedName>
</protein>
<name>A0ABU5H8L0_9BACT</name>
<dbReference type="RefSeq" id="WP_321547159.1">
    <property type="nucleotide sequence ID" value="NZ_JAXIVS010000006.1"/>
</dbReference>
<comment type="caution">
    <text evidence="2">The sequence shown here is derived from an EMBL/GenBank/DDBJ whole genome shotgun (WGS) entry which is preliminary data.</text>
</comment>
<keyword evidence="3" id="KW-1185">Reference proteome</keyword>
<evidence type="ECO:0000313" key="2">
    <source>
        <dbReference type="EMBL" id="MDY7228430.1"/>
    </source>
</evidence>
<feature type="signal peptide" evidence="1">
    <location>
        <begin position="1"/>
        <end position="23"/>
    </location>
</feature>
<reference evidence="2 3" key="1">
    <citation type="submission" date="2023-12" db="EMBL/GenBank/DDBJ databases">
        <title>the genome sequence of Hyalangium sp. s54d21.</title>
        <authorList>
            <person name="Zhang X."/>
        </authorList>
    </citation>
    <scope>NUCLEOTIDE SEQUENCE [LARGE SCALE GENOMIC DNA]</scope>
    <source>
        <strain evidence="3">s54d21</strain>
    </source>
</reference>
<evidence type="ECO:0008006" key="4">
    <source>
        <dbReference type="Google" id="ProtNLM"/>
    </source>
</evidence>
<evidence type="ECO:0000313" key="3">
    <source>
        <dbReference type="Proteomes" id="UP001291309"/>
    </source>
</evidence>
<keyword evidence="1" id="KW-0732">Signal</keyword>
<accession>A0ABU5H8L0</accession>